<feature type="transmembrane region" description="Helical" evidence="2">
    <location>
        <begin position="103"/>
        <end position="125"/>
    </location>
</feature>
<keyword evidence="2" id="KW-1133">Transmembrane helix</keyword>
<feature type="region of interest" description="Disordered" evidence="1">
    <location>
        <begin position="161"/>
        <end position="239"/>
    </location>
</feature>
<accession>A0ABR3QAT3</accession>
<evidence type="ECO:0000256" key="2">
    <source>
        <dbReference type="SAM" id="Phobius"/>
    </source>
</evidence>
<protein>
    <submittedName>
        <fullName evidence="3">Uncharacterized protein</fullName>
    </submittedName>
</protein>
<evidence type="ECO:0000313" key="4">
    <source>
        <dbReference type="Proteomes" id="UP001565368"/>
    </source>
</evidence>
<feature type="compositionally biased region" description="Low complexity" evidence="1">
    <location>
        <begin position="166"/>
        <end position="182"/>
    </location>
</feature>
<keyword evidence="2" id="KW-0472">Membrane</keyword>
<evidence type="ECO:0000313" key="3">
    <source>
        <dbReference type="EMBL" id="KAL1411801.1"/>
    </source>
</evidence>
<name>A0ABR3QAT3_9TREE</name>
<dbReference type="EMBL" id="JBBXJM010000002">
    <property type="protein sequence ID" value="KAL1411801.1"/>
    <property type="molecule type" value="Genomic_DNA"/>
</dbReference>
<reference evidence="3 4" key="1">
    <citation type="submission" date="2023-08" db="EMBL/GenBank/DDBJ databases">
        <title>Annotated Genome Sequence of Vanrija albida AlHP1.</title>
        <authorList>
            <person name="Herzog R."/>
        </authorList>
    </citation>
    <scope>NUCLEOTIDE SEQUENCE [LARGE SCALE GENOMIC DNA]</scope>
    <source>
        <strain evidence="3 4">AlHP1</strain>
    </source>
</reference>
<organism evidence="3 4">
    <name type="scientific">Vanrija albida</name>
    <dbReference type="NCBI Taxonomy" id="181172"/>
    <lineage>
        <taxon>Eukaryota</taxon>
        <taxon>Fungi</taxon>
        <taxon>Dikarya</taxon>
        <taxon>Basidiomycota</taxon>
        <taxon>Agaricomycotina</taxon>
        <taxon>Tremellomycetes</taxon>
        <taxon>Trichosporonales</taxon>
        <taxon>Trichosporonaceae</taxon>
        <taxon>Vanrija</taxon>
    </lineage>
</organism>
<keyword evidence="2" id="KW-0812">Transmembrane</keyword>
<sequence>MGFSTWWSGVVAPFAGGSAGSTPATSVRGRTLAIANLTILDRSGVYTGRGDARFAWPAVSTVDELPSTTPTETVTVTATASATAAPLPSPSPSASARGVNPTLVLAATLGPLLLLSLSALALLLLRRRRRKPPHETFSIESHHPPEDHVQPFVDRRASVLTTRGEASTSSSQSSALGQSTTALAPARSGAGPPQNAYPPPQRKRLLPRPLPHPPLAVRNPTEVGAVPQGEDPHAEPEPEALLAPRVLSSGASVSSLATSLATTLV</sequence>
<gene>
    <name evidence="3" type="ORF">Q8F55_002768</name>
</gene>
<dbReference type="RefSeq" id="XP_069211745.1">
    <property type="nucleotide sequence ID" value="XM_069351359.1"/>
</dbReference>
<proteinExistence type="predicted"/>
<dbReference type="GeneID" id="95983811"/>
<comment type="caution">
    <text evidence="3">The sequence shown here is derived from an EMBL/GenBank/DDBJ whole genome shotgun (WGS) entry which is preliminary data.</text>
</comment>
<keyword evidence="4" id="KW-1185">Reference proteome</keyword>
<evidence type="ECO:0000256" key="1">
    <source>
        <dbReference type="SAM" id="MobiDB-lite"/>
    </source>
</evidence>
<dbReference type="Proteomes" id="UP001565368">
    <property type="component" value="Unassembled WGS sequence"/>
</dbReference>